<dbReference type="Proteomes" id="UP000823660">
    <property type="component" value="Unassembled WGS sequence"/>
</dbReference>
<sequence>GETSFGNLISPAAGFNFGYRFTPVWSLRAGIGGWQGKGALLAPTREYKFNYLQGSVDVMVDICSIFSGYRMSRALTPYLFAGAGVNGSFNNDEAQAFKSSFPSDNLLWDGSKVFPVGRFGVGTGIRISDAVQFNVEVNGNFLSDRFNSKRGSAVDWQLGAQAGFTFNIGLKKNRKSSAASQPYVAPAPAPAQEPAPKPEPKPQPQPEKQVEEPAPAPQPAPVVEEYLDNVYFLIGKYEIRESEAAKIRTIASRLKEAPTAKVSLTGYADAQTGTPERNYYLSQKRAEAVTAALEEAGIAKDRIKVAHKGSTEAPYDKPEENRVVICIIGE</sequence>
<dbReference type="InterPro" id="IPR036737">
    <property type="entry name" value="OmpA-like_sf"/>
</dbReference>
<evidence type="ECO:0000256" key="2">
    <source>
        <dbReference type="SAM" id="MobiDB-lite"/>
    </source>
</evidence>
<evidence type="ECO:0000256" key="1">
    <source>
        <dbReference type="PROSITE-ProRule" id="PRU00473"/>
    </source>
</evidence>
<dbReference type="CDD" id="cd07185">
    <property type="entry name" value="OmpA_C-like"/>
    <property type="match status" value="1"/>
</dbReference>
<reference evidence="4" key="2">
    <citation type="journal article" date="2021" name="PeerJ">
        <title>Extensive microbial diversity within the chicken gut microbiome revealed by metagenomics and culture.</title>
        <authorList>
            <person name="Gilroy R."/>
            <person name="Ravi A."/>
            <person name="Getino M."/>
            <person name="Pursley I."/>
            <person name="Horton D.L."/>
            <person name="Alikhan N.F."/>
            <person name="Baker D."/>
            <person name="Gharbi K."/>
            <person name="Hall N."/>
            <person name="Watson M."/>
            <person name="Adriaenssens E.M."/>
            <person name="Foster-Nyarko E."/>
            <person name="Jarju S."/>
            <person name="Secka A."/>
            <person name="Antonio M."/>
            <person name="Oren A."/>
            <person name="Chaudhuri R.R."/>
            <person name="La Ragione R."/>
            <person name="Hildebrand F."/>
            <person name="Pallen M.J."/>
        </authorList>
    </citation>
    <scope>NUCLEOTIDE SEQUENCE</scope>
    <source>
        <strain evidence="4">B1-15692</strain>
    </source>
</reference>
<evidence type="ECO:0000259" key="3">
    <source>
        <dbReference type="PROSITE" id="PS51123"/>
    </source>
</evidence>
<keyword evidence="1" id="KW-0472">Membrane</keyword>
<organism evidence="4 5">
    <name type="scientific">Candidatus Cryptobacteroides faecipullorum</name>
    <dbReference type="NCBI Taxonomy" id="2840764"/>
    <lineage>
        <taxon>Bacteria</taxon>
        <taxon>Pseudomonadati</taxon>
        <taxon>Bacteroidota</taxon>
        <taxon>Bacteroidia</taxon>
        <taxon>Bacteroidales</taxon>
        <taxon>Candidatus Cryptobacteroides</taxon>
    </lineage>
</organism>
<dbReference type="Gene3D" id="3.30.1330.60">
    <property type="entry name" value="OmpA-like domain"/>
    <property type="match status" value="1"/>
</dbReference>
<dbReference type="SUPFAM" id="SSF103088">
    <property type="entry name" value="OmpA-like"/>
    <property type="match status" value="1"/>
</dbReference>
<dbReference type="GO" id="GO:0016020">
    <property type="term" value="C:membrane"/>
    <property type="evidence" value="ECO:0007669"/>
    <property type="project" value="UniProtKB-UniRule"/>
</dbReference>
<dbReference type="Gene3D" id="2.40.160.20">
    <property type="match status" value="1"/>
</dbReference>
<feature type="domain" description="OmpA-like" evidence="3">
    <location>
        <begin position="219"/>
        <end position="330"/>
    </location>
</feature>
<feature type="compositionally biased region" description="Pro residues" evidence="2">
    <location>
        <begin position="185"/>
        <end position="205"/>
    </location>
</feature>
<dbReference type="InterPro" id="IPR011250">
    <property type="entry name" value="OMP/PagP_B-barrel"/>
</dbReference>
<dbReference type="SUPFAM" id="SSF56925">
    <property type="entry name" value="OMPA-like"/>
    <property type="match status" value="1"/>
</dbReference>
<dbReference type="PANTHER" id="PTHR30329">
    <property type="entry name" value="STATOR ELEMENT OF FLAGELLAR MOTOR COMPLEX"/>
    <property type="match status" value="1"/>
</dbReference>
<evidence type="ECO:0000313" key="4">
    <source>
        <dbReference type="EMBL" id="MBO8466554.1"/>
    </source>
</evidence>
<comment type="caution">
    <text evidence="4">The sequence shown here is derived from an EMBL/GenBank/DDBJ whole genome shotgun (WGS) entry which is preliminary data.</text>
</comment>
<dbReference type="EMBL" id="JADIMH010000012">
    <property type="protein sequence ID" value="MBO8466554.1"/>
    <property type="molecule type" value="Genomic_DNA"/>
</dbReference>
<accession>A0A9D9I7D9</accession>
<reference evidence="4" key="1">
    <citation type="submission" date="2020-10" db="EMBL/GenBank/DDBJ databases">
        <authorList>
            <person name="Gilroy R."/>
        </authorList>
    </citation>
    <scope>NUCLEOTIDE SEQUENCE</scope>
    <source>
        <strain evidence="4">B1-15692</strain>
    </source>
</reference>
<dbReference type="InterPro" id="IPR006665">
    <property type="entry name" value="OmpA-like"/>
</dbReference>
<evidence type="ECO:0000313" key="5">
    <source>
        <dbReference type="Proteomes" id="UP000823660"/>
    </source>
</evidence>
<name>A0A9D9I7D9_9BACT</name>
<protein>
    <submittedName>
        <fullName evidence="4">OmpA family protein</fullName>
    </submittedName>
</protein>
<gene>
    <name evidence="4" type="ORF">IAB99_02160</name>
</gene>
<dbReference type="Pfam" id="PF00691">
    <property type="entry name" value="OmpA"/>
    <property type="match status" value="1"/>
</dbReference>
<dbReference type="PROSITE" id="PS51123">
    <property type="entry name" value="OMPA_2"/>
    <property type="match status" value="1"/>
</dbReference>
<dbReference type="AlphaFoldDB" id="A0A9D9I7D9"/>
<dbReference type="InterPro" id="IPR050330">
    <property type="entry name" value="Bact_OuterMem_StrucFunc"/>
</dbReference>
<feature type="non-terminal residue" evidence="4">
    <location>
        <position position="1"/>
    </location>
</feature>
<feature type="region of interest" description="Disordered" evidence="2">
    <location>
        <begin position="177"/>
        <end position="221"/>
    </location>
</feature>
<proteinExistence type="predicted"/>
<dbReference type="PANTHER" id="PTHR30329:SF21">
    <property type="entry name" value="LIPOPROTEIN YIAD-RELATED"/>
    <property type="match status" value="1"/>
</dbReference>